<comment type="subcellular location">
    <subcellularLocation>
        <location evidence="1">Cell envelope</location>
    </subcellularLocation>
</comment>
<dbReference type="Proteomes" id="UP000282311">
    <property type="component" value="Unassembled WGS sequence"/>
</dbReference>
<reference evidence="8 9" key="1">
    <citation type="journal article" date="2007" name="Int. J. Syst. Evol. Microbiol.">
        <title>Paenibacillus ginsengarvi sp. nov., isolated from soil from ginseng cultivation.</title>
        <authorList>
            <person name="Yoon M.H."/>
            <person name="Ten L.N."/>
            <person name="Im W.T."/>
        </authorList>
    </citation>
    <scope>NUCLEOTIDE SEQUENCE [LARGE SCALE GENOMIC DNA]</scope>
    <source>
        <strain evidence="8 9">KCTC 13059</strain>
    </source>
</reference>
<feature type="coiled-coil region" evidence="5">
    <location>
        <begin position="168"/>
        <end position="195"/>
    </location>
</feature>
<keyword evidence="9" id="KW-1185">Reference proteome</keyword>
<protein>
    <submittedName>
        <fullName evidence="8">ABC transporter substrate-binding protein</fullName>
    </submittedName>
</protein>
<evidence type="ECO:0000256" key="5">
    <source>
        <dbReference type="SAM" id="Coils"/>
    </source>
</evidence>
<keyword evidence="5" id="KW-0175">Coiled coil</keyword>
<dbReference type="InterPro" id="IPR051313">
    <property type="entry name" value="Bact_iron-sidero_bind"/>
</dbReference>
<evidence type="ECO:0000256" key="4">
    <source>
        <dbReference type="ARBA" id="ARBA00022729"/>
    </source>
</evidence>
<feature type="chain" id="PRO_5039187418" evidence="6">
    <location>
        <begin position="25"/>
        <end position="326"/>
    </location>
</feature>
<dbReference type="EMBL" id="RBAH01000054">
    <property type="protein sequence ID" value="RKN61276.1"/>
    <property type="molecule type" value="Genomic_DNA"/>
</dbReference>
<evidence type="ECO:0000256" key="1">
    <source>
        <dbReference type="ARBA" id="ARBA00004196"/>
    </source>
</evidence>
<feature type="domain" description="Fe/B12 periplasmic-binding" evidence="7">
    <location>
        <begin position="67"/>
        <end position="326"/>
    </location>
</feature>
<dbReference type="PANTHER" id="PTHR30532">
    <property type="entry name" value="IRON III DICITRATE-BINDING PERIPLASMIC PROTEIN"/>
    <property type="match status" value="1"/>
</dbReference>
<name>A0A3B0AQ79_9BACL</name>
<dbReference type="OrthoDB" id="2417096at2"/>
<dbReference type="GO" id="GO:0030288">
    <property type="term" value="C:outer membrane-bounded periplasmic space"/>
    <property type="evidence" value="ECO:0007669"/>
    <property type="project" value="TreeGrafter"/>
</dbReference>
<keyword evidence="4 6" id="KW-0732">Signal</keyword>
<dbReference type="AlphaFoldDB" id="A0A3B0AQ79"/>
<dbReference type="PROSITE" id="PS50983">
    <property type="entry name" value="FE_B12_PBP"/>
    <property type="match status" value="1"/>
</dbReference>
<dbReference type="RefSeq" id="WP_120752013.1">
    <property type="nucleotide sequence ID" value="NZ_RBAH01000054.1"/>
</dbReference>
<evidence type="ECO:0000256" key="2">
    <source>
        <dbReference type="ARBA" id="ARBA00008814"/>
    </source>
</evidence>
<dbReference type="InterPro" id="IPR002491">
    <property type="entry name" value="ABC_transptr_periplasmic_BD"/>
</dbReference>
<evidence type="ECO:0000256" key="6">
    <source>
        <dbReference type="SAM" id="SignalP"/>
    </source>
</evidence>
<keyword evidence="3" id="KW-0813">Transport</keyword>
<dbReference type="SUPFAM" id="SSF53807">
    <property type="entry name" value="Helical backbone' metal receptor"/>
    <property type="match status" value="1"/>
</dbReference>
<organism evidence="8 9">
    <name type="scientific">Paenibacillus ginsengarvi</name>
    <dbReference type="NCBI Taxonomy" id="400777"/>
    <lineage>
        <taxon>Bacteria</taxon>
        <taxon>Bacillati</taxon>
        <taxon>Bacillota</taxon>
        <taxon>Bacilli</taxon>
        <taxon>Bacillales</taxon>
        <taxon>Paenibacillaceae</taxon>
        <taxon>Paenibacillus</taxon>
    </lineage>
</organism>
<dbReference type="PROSITE" id="PS51257">
    <property type="entry name" value="PROKAR_LIPOPROTEIN"/>
    <property type="match status" value="1"/>
</dbReference>
<gene>
    <name evidence="8" type="ORF">D7M11_35590</name>
</gene>
<dbReference type="Gene3D" id="3.40.50.1980">
    <property type="entry name" value="Nitrogenase molybdenum iron protein domain"/>
    <property type="match status" value="2"/>
</dbReference>
<dbReference type="GO" id="GO:1901678">
    <property type="term" value="P:iron coordination entity transport"/>
    <property type="evidence" value="ECO:0007669"/>
    <property type="project" value="UniProtKB-ARBA"/>
</dbReference>
<proteinExistence type="inferred from homology"/>
<dbReference type="PANTHER" id="PTHR30532:SF29">
    <property type="entry name" value="FE(3+) DICITRATE-BINDING PERIPLASMIC PROTEIN"/>
    <property type="match status" value="1"/>
</dbReference>
<comment type="similarity">
    <text evidence="2">Belongs to the bacterial solute-binding protein 8 family.</text>
</comment>
<evidence type="ECO:0000313" key="9">
    <source>
        <dbReference type="Proteomes" id="UP000282311"/>
    </source>
</evidence>
<evidence type="ECO:0000259" key="7">
    <source>
        <dbReference type="PROSITE" id="PS50983"/>
    </source>
</evidence>
<evidence type="ECO:0000256" key="3">
    <source>
        <dbReference type="ARBA" id="ARBA00022448"/>
    </source>
</evidence>
<feature type="signal peptide" evidence="6">
    <location>
        <begin position="1"/>
        <end position="24"/>
    </location>
</feature>
<accession>A0A3B0AQ79</accession>
<sequence>MRKTTRVLRAVAAGVALLFVAACGANNGTANTASGADAGKAKPETSTPAQTRKLVDVMGEVEVPANPKRIVAPYVEDALVALGVKPVLQWSLGSMVQDYLQTDLKDVPKLDFTGGVNMEQLVNANPDLIVLYTKRLAENDALAKFKKIAPTYVFDDATVDWKQTLRLLGDALNKADAAEKAIQTYDNKVKSAKEKLEPFVKNKTFAVIRVKPKEFLLMDGTYYSGPVLYSDLGLQPHKMVRELSWELNKPISLEMLPQLDADYIFLLVQGEAARDTAKELTESALWKGLPAFKQGHIFEVDNTYWMASGAIANGKKIDDVVKSVVK</sequence>
<dbReference type="Pfam" id="PF01497">
    <property type="entry name" value="Peripla_BP_2"/>
    <property type="match status" value="1"/>
</dbReference>
<evidence type="ECO:0000313" key="8">
    <source>
        <dbReference type="EMBL" id="RKN61276.1"/>
    </source>
</evidence>
<comment type="caution">
    <text evidence="8">The sequence shown here is derived from an EMBL/GenBank/DDBJ whole genome shotgun (WGS) entry which is preliminary data.</text>
</comment>